<sequence>MKEAVFFILCAGFVLAHTHPQFNNKIVPDWGSEWWLNPVVSVCDYHAEGPEFDSLRGQSWLKAKSASKALGVSQAVLGQSNRNIPYLLNLSTFSNVKNCSDALNGTVKICPNATFAEICFNKQSVYVENCTGSRPFCVEGECASSPGGEYNCPEDFGYFPSLTSCNAFYICKKYKPRLYECQDKSVYDPGVKTCVKQSISKPCHKFNCYNKHLKYASYPGDRAFYALCVNGRPVAIGLCQKKNTGLDDSSQKCDVYCKKEGNIEVEGECRSYYECLSRMWSTYKITKRSCPPGTHFDGSSGACEPGIC</sequence>
<accession>A0ABD0YC78</accession>
<evidence type="ECO:0000313" key="3">
    <source>
        <dbReference type="EMBL" id="KAL1115858.1"/>
    </source>
</evidence>
<dbReference type="InterPro" id="IPR002557">
    <property type="entry name" value="Chitin-bd_dom"/>
</dbReference>
<dbReference type="SUPFAM" id="SSF57625">
    <property type="entry name" value="Invertebrate chitin-binding proteins"/>
    <property type="match status" value="2"/>
</dbReference>
<dbReference type="InterPro" id="IPR036508">
    <property type="entry name" value="Chitin-bd_dom_sf"/>
</dbReference>
<dbReference type="SMART" id="SM00494">
    <property type="entry name" value="ChtBD2"/>
    <property type="match status" value="2"/>
</dbReference>
<feature type="signal peptide" evidence="1">
    <location>
        <begin position="1"/>
        <end position="16"/>
    </location>
</feature>
<feature type="domain" description="Chitin-binding type-2" evidence="2">
    <location>
        <begin position="254"/>
        <end position="303"/>
    </location>
</feature>
<reference evidence="3 4" key="1">
    <citation type="submission" date="2024-07" db="EMBL/GenBank/DDBJ databases">
        <title>Chromosome-level genome assembly of the water stick insect Ranatra chinensis (Heteroptera: Nepidae).</title>
        <authorList>
            <person name="Liu X."/>
        </authorList>
    </citation>
    <scope>NUCLEOTIDE SEQUENCE [LARGE SCALE GENOMIC DNA]</scope>
    <source>
        <strain evidence="3">Cailab_2021Rc</strain>
        <tissue evidence="3">Muscle</tissue>
    </source>
</reference>
<evidence type="ECO:0000313" key="4">
    <source>
        <dbReference type="Proteomes" id="UP001558652"/>
    </source>
</evidence>
<dbReference type="PROSITE" id="PS50940">
    <property type="entry name" value="CHIT_BIND_II"/>
    <property type="match status" value="2"/>
</dbReference>
<evidence type="ECO:0000259" key="2">
    <source>
        <dbReference type="PROSITE" id="PS50940"/>
    </source>
</evidence>
<evidence type="ECO:0000256" key="1">
    <source>
        <dbReference type="SAM" id="SignalP"/>
    </source>
</evidence>
<dbReference type="EMBL" id="JBFDAA010000019">
    <property type="protein sequence ID" value="KAL1115858.1"/>
    <property type="molecule type" value="Genomic_DNA"/>
</dbReference>
<protein>
    <recommendedName>
        <fullName evidence="2">Chitin-binding type-2 domain-containing protein</fullName>
    </recommendedName>
</protein>
<dbReference type="Pfam" id="PF01607">
    <property type="entry name" value="CBM_14"/>
    <property type="match status" value="2"/>
</dbReference>
<proteinExistence type="predicted"/>
<dbReference type="Proteomes" id="UP001558652">
    <property type="component" value="Unassembled WGS sequence"/>
</dbReference>
<keyword evidence="1" id="KW-0732">Signal</keyword>
<name>A0ABD0YC78_9HEMI</name>
<comment type="caution">
    <text evidence="3">The sequence shown here is derived from an EMBL/GenBank/DDBJ whole genome shotgun (WGS) entry which is preliminary data.</text>
</comment>
<organism evidence="3 4">
    <name type="scientific">Ranatra chinensis</name>
    <dbReference type="NCBI Taxonomy" id="642074"/>
    <lineage>
        <taxon>Eukaryota</taxon>
        <taxon>Metazoa</taxon>
        <taxon>Ecdysozoa</taxon>
        <taxon>Arthropoda</taxon>
        <taxon>Hexapoda</taxon>
        <taxon>Insecta</taxon>
        <taxon>Pterygota</taxon>
        <taxon>Neoptera</taxon>
        <taxon>Paraneoptera</taxon>
        <taxon>Hemiptera</taxon>
        <taxon>Heteroptera</taxon>
        <taxon>Panheteroptera</taxon>
        <taxon>Nepomorpha</taxon>
        <taxon>Nepidae</taxon>
        <taxon>Ranatrinae</taxon>
        <taxon>Ranatra</taxon>
    </lineage>
</organism>
<feature type="domain" description="Chitin-binding type-2" evidence="2">
    <location>
        <begin position="149"/>
        <end position="205"/>
    </location>
</feature>
<gene>
    <name evidence="3" type="ORF">AAG570_006147</name>
</gene>
<dbReference type="AlphaFoldDB" id="A0ABD0YC78"/>
<dbReference type="Gene3D" id="2.170.140.10">
    <property type="entry name" value="Chitin binding domain"/>
    <property type="match status" value="2"/>
</dbReference>
<keyword evidence="4" id="KW-1185">Reference proteome</keyword>
<feature type="chain" id="PRO_5044878956" description="Chitin-binding type-2 domain-containing protein" evidence="1">
    <location>
        <begin position="17"/>
        <end position="308"/>
    </location>
</feature>